<dbReference type="Gene3D" id="3.90.1150.10">
    <property type="entry name" value="Aspartate Aminotransferase, domain 1"/>
    <property type="match status" value="1"/>
</dbReference>
<sequence>MSHISNRQLFLDHVAQTSPAPIGLEIVKARGIYQYDINGKPYIDLISGFSVCNIGHGHPDVVKAVQQQAAEYMHLIVYGEFIENPQVQYARMLADLLPESLNCVYFTNSGAEATEGAMKLAKRATGHSKIIAFNKSYHGSTQGALSIMGDEYFRNAFRPLLPDIYHVDYGSDAAIDLIDDTTACVIMETVQAESGLNAPAKEWIQQIRKKCTDHNVLLVFDEIQAGFGRTGSLWAFGQYEVIPDILLLGKALGGGMPLGAFISSWDLMQTLTSSPVLGHITTFGGHPVSCAAGKAALEVLLDGKFISDVKKKETIIQQQLQHKAIKQLRTAGLWAAVEFGSFEINQKIIHRCIQNGLITDWFLFAPECMRVGPPLIITEDELIKACEIILQSIEEAI</sequence>
<keyword evidence="2 6" id="KW-0032">Aminotransferase</keyword>
<evidence type="ECO:0000313" key="7">
    <source>
        <dbReference type="Proteomes" id="UP001560573"/>
    </source>
</evidence>
<evidence type="ECO:0000256" key="5">
    <source>
        <dbReference type="RuleBase" id="RU003560"/>
    </source>
</evidence>
<proteinExistence type="inferred from homology"/>
<name>A0ABV3Z9W8_9BACT</name>
<evidence type="ECO:0000313" key="6">
    <source>
        <dbReference type="EMBL" id="MEX6685876.1"/>
    </source>
</evidence>
<dbReference type="Gene3D" id="3.40.640.10">
    <property type="entry name" value="Type I PLP-dependent aspartate aminotransferase-like (Major domain)"/>
    <property type="match status" value="1"/>
</dbReference>
<protein>
    <submittedName>
        <fullName evidence="6">Aspartate aminotransferase family protein</fullName>
    </submittedName>
</protein>
<dbReference type="InterPro" id="IPR015421">
    <property type="entry name" value="PyrdxlP-dep_Trfase_major"/>
</dbReference>
<dbReference type="Pfam" id="PF00202">
    <property type="entry name" value="Aminotran_3"/>
    <property type="match status" value="1"/>
</dbReference>
<dbReference type="Proteomes" id="UP001560573">
    <property type="component" value="Unassembled WGS sequence"/>
</dbReference>
<dbReference type="SUPFAM" id="SSF53383">
    <property type="entry name" value="PLP-dependent transferases"/>
    <property type="match status" value="1"/>
</dbReference>
<comment type="similarity">
    <text evidence="5">Belongs to the class-III pyridoxal-phosphate-dependent aminotransferase family.</text>
</comment>
<dbReference type="PANTHER" id="PTHR11986">
    <property type="entry name" value="AMINOTRANSFERASE CLASS III"/>
    <property type="match status" value="1"/>
</dbReference>
<reference evidence="6 7" key="1">
    <citation type="submission" date="2023-07" db="EMBL/GenBank/DDBJ databases">
        <authorList>
            <person name="Lian W.-H."/>
        </authorList>
    </citation>
    <scope>NUCLEOTIDE SEQUENCE [LARGE SCALE GENOMIC DNA]</scope>
    <source>
        <strain evidence="6 7">SYSU DXS3180</strain>
    </source>
</reference>
<comment type="cofactor">
    <cofactor evidence="1">
        <name>pyridoxal 5'-phosphate</name>
        <dbReference type="ChEBI" id="CHEBI:597326"/>
    </cofactor>
</comment>
<dbReference type="GO" id="GO:0008483">
    <property type="term" value="F:transaminase activity"/>
    <property type="evidence" value="ECO:0007669"/>
    <property type="project" value="UniProtKB-KW"/>
</dbReference>
<dbReference type="PROSITE" id="PS00600">
    <property type="entry name" value="AA_TRANSFER_CLASS_3"/>
    <property type="match status" value="1"/>
</dbReference>
<dbReference type="CDD" id="cd00610">
    <property type="entry name" value="OAT_like"/>
    <property type="match status" value="1"/>
</dbReference>
<comment type="caution">
    <text evidence="6">The sequence shown here is derived from an EMBL/GenBank/DDBJ whole genome shotgun (WGS) entry which is preliminary data.</text>
</comment>
<dbReference type="PANTHER" id="PTHR11986:SF79">
    <property type="entry name" value="ACETYLORNITHINE AMINOTRANSFERASE, MITOCHONDRIAL"/>
    <property type="match status" value="1"/>
</dbReference>
<keyword evidence="7" id="KW-1185">Reference proteome</keyword>
<dbReference type="InterPro" id="IPR015424">
    <property type="entry name" value="PyrdxlP-dep_Trfase"/>
</dbReference>
<dbReference type="InterPro" id="IPR005814">
    <property type="entry name" value="Aminotrans_3"/>
</dbReference>
<evidence type="ECO:0000256" key="3">
    <source>
        <dbReference type="ARBA" id="ARBA00022679"/>
    </source>
</evidence>
<organism evidence="6 7">
    <name type="scientific">Danxiaibacter flavus</name>
    <dbReference type="NCBI Taxonomy" id="3049108"/>
    <lineage>
        <taxon>Bacteria</taxon>
        <taxon>Pseudomonadati</taxon>
        <taxon>Bacteroidota</taxon>
        <taxon>Chitinophagia</taxon>
        <taxon>Chitinophagales</taxon>
        <taxon>Chitinophagaceae</taxon>
        <taxon>Danxiaibacter</taxon>
    </lineage>
</organism>
<gene>
    <name evidence="6" type="ORF">QTN47_00130</name>
</gene>
<dbReference type="RefSeq" id="WP_369327265.1">
    <property type="nucleotide sequence ID" value="NZ_JAULBC010000001.1"/>
</dbReference>
<keyword evidence="4 5" id="KW-0663">Pyridoxal phosphate</keyword>
<evidence type="ECO:0000256" key="4">
    <source>
        <dbReference type="ARBA" id="ARBA00022898"/>
    </source>
</evidence>
<dbReference type="InterPro" id="IPR050103">
    <property type="entry name" value="Class-III_PLP-dep_AT"/>
</dbReference>
<keyword evidence="3" id="KW-0808">Transferase</keyword>
<dbReference type="PIRSF" id="PIRSF000521">
    <property type="entry name" value="Transaminase_4ab_Lys_Orn"/>
    <property type="match status" value="1"/>
</dbReference>
<accession>A0ABV3Z9W8</accession>
<dbReference type="InterPro" id="IPR015422">
    <property type="entry name" value="PyrdxlP-dep_Trfase_small"/>
</dbReference>
<evidence type="ECO:0000256" key="2">
    <source>
        <dbReference type="ARBA" id="ARBA00022576"/>
    </source>
</evidence>
<dbReference type="EMBL" id="JAULBC010000001">
    <property type="protein sequence ID" value="MEX6685876.1"/>
    <property type="molecule type" value="Genomic_DNA"/>
</dbReference>
<evidence type="ECO:0000256" key="1">
    <source>
        <dbReference type="ARBA" id="ARBA00001933"/>
    </source>
</evidence>
<dbReference type="InterPro" id="IPR049704">
    <property type="entry name" value="Aminotrans_3_PPA_site"/>
</dbReference>